<name>R7V8E4_CAPTE</name>
<dbReference type="EnsemblMetazoa" id="CapteT224893">
    <property type="protein sequence ID" value="CapteP224893"/>
    <property type="gene ID" value="CapteG224893"/>
</dbReference>
<feature type="compositionally biased region" description="Basic residues" evidence="1">
    <location>
        <begin position="9"/>
        <end position="22"/>
    </location>
</feature>
<protein>
    <submittedName>
        <fullName evidence="2 3">Uncharacterized protein</fullName>
    </submittedName>
</protein>
<feature type="region of interest" description="Disordered" evidence="1">
    <location>
        <begin position="1"/>
        <end position="32"/>
    </location>
</feature>
<reference evidence="3" key="3">
    <citation type="submission" date="2015-06" db="UniProtKB">
        <authorList>
            <consortium name="EnsemblMetazoa"/>
        </authorList>
    </citation>
    <scope>IDENTIFICATION</scope>
</reference>
<dbReference type="EMBL" id="KB294256">
    <property type="protein sequence ID" value="ELU14819.1"/>
    <property type="molecule type" value="Genomic_DNA"/>
</dbReference>
<sequence>MKKDGIQTRNRKMSTKSKKNRKGSGSSSCMDLLKPTSFQDKAFASFGCQPPSAAQFQHGMPTPMPTYGSLGHSFMPTSGHHSAMHAHPGNAFAAGSSSSHVGGAGFSLSPAPPHHSGHSFSNIPASGLNLSTNSSMDAFTICKNVQNSLSVFIAK</sequence>
<proteinExistence type="predicted"/>
<organism evidence="2">
    <name type="scientific">Capitella teleta</name>
    <name type="common">Polychaete worm</name>
    <dbReference type="NCBI Taxonomy" id="283909"/>
    <lineage>
        <taxon>Eukaryota</taxon>
        <taxon>Metazoa</taxon>
        <taxon>Spiralia</taxon>
        <taxon>Lophotrochozoa</taxon>
        <taxon>Annelida</taxon>
        <taxon>Polychaeta</taxon>
        <taxon>Sedentaria</taxon>
        <taxon>Scolecida</taxon>
        <taxon>Capitellidae</taxon>
        <taxon>Capitella</taxon>
    </lineage>
</organism>
<reference evidence="4" key="1">
    <citation type="submission" date="2012-12" db="EMBL/GenBank/DDBJ databases">
        <authorList>
            <person name="Hellsten U."/>
            <person name="Grimwood J."/>
            <person name="Chapman J.A."/>
            <person name="Shapiro H."/>
            <person name="Aerts A."/>
            <person name="Otillar R.P."/>
            <person name="Terry A.Y."/>
            <person name="Boore J.L."/>
            <person name="Simakov O."/>
            <person name="Marletaz F."/>
            <person name="Cho S.-J."/>
            <person name="Edsinger-Gonzales E."/>
            <person name="Havlak P."/>
            <person name="Kuo D.-H."/>
            <person name="Larsson T."/>
            <person name="Lv J."/>
            <person name="Arendt D."/>
            <person name="Savage R."/>
            <person name="Osoegawa K."/>
            <person name="de Jong P."/>
            <person name="Lindberg D.R."/>
            <person name="Seaver E.C."/>
            <person name="Weisblat D.A."/>
            <person name="Putnam N.H."/>
            <person name="Grigoriev I.V."/>
            <person name="Rokhsar D.S."/>
        </authorList>
    </citation>
    <scope>NUCLEOTIDE SEQUENCE</scope>
    <source>
        <strain evidence="4">I ESC-2004</strain>
    </source>
</reference>
<reference evidence="2 4" key="2">
    <citation type="journal article" date="2013" name="Nature">
        <title>Insights into bilaterian evolution from three spiralian genomes.</title>
        <authorList>
            <person name="Simakov O."/>
            <person name="Marletaz F."/>
            <person name="Cho S.J."/>
            <person name="Edsinger-Gonzales E."/>
            <person name="Havlak P."/>
            <person name="Hellsten U."/>
            <person name="Kuo D.H."/>
            <person name="Larsson T."/>
            <person name="Lv J."/>
            <person name="Arendt D."/>
            <person name="Savage R."/>
            <person name="Osoegawa K."/>
            <person name="de Jong P."/>
            <person name="Grimwood J."/>
            <person name="Chapman J.A."/>
            <person name="Shapiro H."/>
            <person name="Aerts A."/>
            <person name="Otillar R.P."/>
            <person name="Terry A.Y."/>
            <person name="Boore J.L."/>
            <person name="Grigoriev I.V."/>
            <person name="Lindberg D.R."/>
            <person name="Seaver E.C."/>
            <person name="Weisblat D.A."/>
            <person name="Putnam N.H."/>
            <person name="Rokhsar D.S."/>
        </authorList>
    </citation>
    <scope>NUCLEOTIDE SEQUENCE</scope>
    <source>
        <strain evidence="2 4">I ESC-2004</strain>
    </source>
</reference>
<dbReference type="OMA" id="FTLRIAM"/>
<dbReference type="STRING" id="283909.R7V8E4"/>
<dbReference type="AlphaFoldDB" id="R7V8E4"/>
<evidence type="ECO:0000313" key="2">
    <source>
        <dbReference type="EMBL" id="ELU14819.1"/>
    </source>
</evidence>
<accession>R7V8E4</accession>
<dbReference type="Proteomes" id="UP000014760">
    <property type="component" value="Unassembled WGS sequence"/>
</dbReference>
<evidence type="ECO:0000313" key="3">
    <source>
        <dbReference type="EnsemblMetazoa" id="CapteP224893"/>
    </source>
</evidence>
<evidence type="ECO:0000313" key="4">
    <source>
        <dbReference type="Proteomes" id="UP000014760"/>
    </source>
</evidence>
<keyword evidence="4" id="KW-1185">Reference proteome</keyword>
<dbReference type="HOGENOM" id="CLU_1697176_0_0_1"/>
<evidence type="ECO:0000256" key="1">
    <source>
        <dbReference type="SAM" id="MobiDB-lite"/>
    </source>
</evidence>
<gene>
    <name evidence="2" type="ORF">CAPTEDRAFT_224893</name>
</gene>
<dbReference type="EMBL" id="AMQN01038455">
    <property type="status" value="NOT_ANNOTATED_CDS"/>
    <property type="molecule type" value="Genomic_DNA"/>
</dbReference>